<dbReference type="AlphaFoldDB" id="A0A9P4MKC1"/>
<sequence>MRQPTSSSLCLALGLLAWWGSLVTGQSLAATTPNNVTQPISFFYTRPESQAPFMNVSIQGNFSPGYVFVAPYQGTRPAPYIYDKFGNLVWDGFGVVGSSNAHNFHVCSYKGSDHLCYNQMNQALGYGIGQALIMDNNYRVVASVQTSGNVPPADMHEFQLINGGETALLSSYQVIPYDLSAYNINSGLGWVTQGVFQEINVTTGEVLFEWFSTNHVDISETQLKPNSTDTSGNGLSAGTAFDYFHINSIDKSSASLQYLVSARHTSTIYLINSTDHTIIWRLSSTGQSDFKCNGFNFSFQHDARFVSETDTTTTISIFDNGSDGYAQSSNQSSGMVIALDLKSKTATLQTQTLFPRQGGILSTSQGNTQLIPNGNTFHGWGNWAYVSEHNSSGDPIFFASLATDKVMNYRAFSMNWTSTPSGTVPQVYSYSQNTTAPSRIYVSWNGATTVAKWKFYGANQIGDYFADIGTIAKAGFETSFVADKYYPWVRVEALANDGSHLRNSSFQPSFVPSQGLSSVCGLEGCKMAA</sequence>
<evidence type="ECO:0000313" key="3">
    <source>
        <dbReference type="Proteomes" id="UP000799439"/>
    </source>
</evidence>
<dbReference type="InterPro" id="IPR053143">
    <property type="entry name" value="Arylsulfate_ST"/>
</dbReference>
<organism evidence="2 3">
    <name type="scientific">Myriangium duriaei CBS 260.36</name>
    <dbReference type="NCBI Taxonomy" id="1168546"/>
    <lineage>
        <taxon>Eukaryota</taxon>
        <taxon>Fungi</taxon>
        <taxon>Dikarya</taxon>
        <taxon>Ascomycota</taxon>
        <taxon>Pezizomycotina</taxon>
        <taxon>Dothideomycetes</taxon>
        <taxon>Dothideomycetidae</taxon>
        <taxon>Myriangiales</taxon>
        <taxon>Myriangiaceae</taxon>
        <taxon>Myriangium</taxon>
    </lineage>
</organism>
<name>A0A9P4MKC1_9PEZI</name>
<proteinExistence type="predicted"/>
<dbReference type="Proteomes" id="UP000799439">
    <property type="component" value="Unassembled WGS sequence"/>
</dbReference>
<dbReference type="EMBL" id="ML996082">
    <property type="protein sequence ID" value="KAF2156177.1"/>
    <property type="molecule type" value="Genomic_DNA"/>
</dbReference>
<feature type="signal peptide" evidence="1">
    <location>
        <begin position="1"/>
        <end position="25"/>
    </location>
</feature>
<feature type="chain" id="PRO_5040200698" description="ASST-domain-containing protein" evidence="1">
    <location>
        <begin position="26"/>
        <end position="529"/>
    </location>
</feature>
<accession>A0A9P4MKC1</accession>
<keyword evidence="1" id="KW-0732">Signal</keyword>
<dbReference type="PANTHER" id="PTHR35340">
    <property type="entry name" value="PQQ ENZYME REPEAT PROTEIN-RELATED"/>
    <property type="match status" value="1"/>
</dbReference>
<keyword evidence="3" id="KW-1185">Reference proteome</keyword>
<dbReference type="InterPro" id="IPR039535">
    <property type="entry name" value="ASST-like"/>
</dbReference>
<dbReference type="OrthoDB" id="5427350at2759"/>
<reference evidence="2" key="1">
    <citation type="journal article" date="2020" name="Stud. Mycol.">
        <title>101 Dothideomycetes genomes: a test case for predicting lifestyles and emergence of pathogens.</title>
        <authorList>
            <person name="Haridas S."/>
            <person name="Albert R."/>
            <person name="Binder M."/>
            <person name="Bloem J."/>
            <person name="Labutti K."/>
            <person name="Salamov A."/>
            <person name="Andreopoulos B."/>
            <person name="Baker S."/>
            <person name="Barry K."/>
            <person name="Bills G."/>
            <person name="Bluhm B."/>
            <person name="Cannon C."/>
            <person name="Castanera R."/>
            <person name="Culley D."/>
            <person name="Daum C."/>
            <person name="Ezra D."/>
            <person name="Gonzalez J."/>
            <person name="Henrissat B."/>
            <person name="Kuo A."/>
            <person name="Liang C."/>
            <person name="Lipzen A."/>
            <person name="Lutzoni F."/>
            <person name="Magnuson J."/>
            <person name="Mondo S."/>
            <person name="Nolan M."/>
            <person name="Ohm R."/>
            <person name="Pangilinan J."/>
            <person name="Park H.-J."/>
            <person name="Ramirez L."/>
            <person name="Alfaro M."/>
            <person name="Sun H."/>
            <person name="Tritt A."/>
            <person name="Yoshinaga Y."/>
            <person name="Zwiers L.-H."/>
            <person name="Turgeon B."/>
            <person name="Goodwin S."/>
            <person name="Spatafora J."/>
            <person name="Crous P."/>
            <person name="Grigoriev I."/>
        </authorList>
    </citation>
    <scope>NUCLEOTIDE SEQUENCE</scope>
    <source>
        <strain evidence="2">CBS 260.36</strain>
    </source>
</reference>
<dbReference type="PANTHER" id="PTHR35340:SF9">
    <property type="entry name" value="ASST-DOMAIN-CONTAINING PROTEIN"/>
    <property type="match status" value="1"/>
</dbReference>
<evidence type="ECO:0008006" key="4">
    <source>
        <dbReference type="Google" id="ProtNLM"/>
    </source>
</evidence>
<gene>
    <name evidence="2" type="ORF">K461DRAFT_265603</name>
</gene>
<comment type="caution">
    <text evidence="2">The sequence shown here is derived from an EMBL/GenBank/DDBJ whole genome shotgun (WGS) entry which is preliminary data.</text>
</comment>
<dbReference type="Pfam" id="PF14269">
    <property type="entry name" value="Arylsulfotran_2"/>
    <property type="match status" value="1"/>
</dbReference>
<evidence type="ECO:0000256" key="1">
    <source>
        <dbReference type="SAM" id="SignalP"/>
    </source>
</evidence>
<evidence type="ECO:0000313" key="2">
    <source>
        <dbReference type="EMBL" id="KAF2156177.1"/>
    </source>
</evidence>
<protein>
    <recommendedName>
        <fullName evidence="4">ASST-domain-containing protein</fullName>
    </recommendedName>
</protein>